<sequence length="511" mass="60046">MAYSKIHELRQKGFTIAAIARKVGLSRNTVYQHLSKSPKEFSEWLLNLSNRAKKLDQYHDLILEWLKEHPDLTGAQVHDWLKENYEGFTIGESTVRNYVAELRERYSIPKALNVREYQVVEEMPMGKQAQVDFGEVIVQRKDGGRQKLWFIAFVLSHSRYKYTEWLDRPFTTRDVIRCHEAAFHYYGGRPEELVYDQDHLISVSENAGDIILTKEFQAYQQMRKFSIYLCRKSDPETKGKIENVVKYVKYNFSKNRVYSSLEIWNEQSLKWLSRTGNYNVHNTTKKRPFEVHALEKQHLQKVSTEFSFENNYKFSITRNIRKDNVISYLSNRYSVPAGTYRSKRSNIAYLDITDENKLNIRLTPDGEIIATHTLAEGKGQLLLDKNHKRKRSTKLAEWEVEIRKNFNNQDQINEFLSALRERYPRHMGDQLTILWNLIQQEGDLVNQALNVVLDYKLTSANDFRDIVYSLKIEDRNNPAPIQQQESPYSHINASTRKIESYIEILKGGHSA</sequence>
<dbReference type="Pfam" id="PF02796">
    <property type="entry name" value="HTH_7"/>
    <property type="match status" value="1"/>
</dbReference>
<evidence type="ECO:0000259" key="6">
    <source>
        <dbReference type="PROSITE" id="PS50994"/>
    </source>
</evidence>
<keyword evidence="4" id="KW-0233">DNA recombination</keyword>
<keyword evidence="3" id="KW-0238">DNA-binding</keyword>
<dbReference type="PANTHER" id="PTHR35004">
    <property type="entry name" value="TRANSPOSASE RV3428C-RELATED"/>
    <property type="match status" value="1"/>
</dbReference>
<dbReference type="PATRIC" id="fig|218284.4.peg.4144"/>
<reference evidence="7 8" key="1">
    <citation type="submission" date="2015-08" db="EMBL/GenBank/DDBJ databases">
        <title>Draft Genome Sequence of Bacillus vietnamensis UCD-SED5.</title>
        <authorList>
            <person name="Lee R.D."/>
            <person name="Jospin G."/>
            <person name="Lang J.M."/>
            <person name="Coil D.A."/>
            <person name="Eisen J.A."/>
        </authorList>
    </citation>
    <scope>NUCLEOTIDE SEQUENCE [LARGE SCALE GENOMIC DNA]</scope>
    <source>
        <strain evidence="7 8">UCD-SED5</strain>
    </source>
</reference>
<dbReference type="GO" id="GO:0032196">
    <property type="term" value="P:transposition"/>
    <property type="evidence" value="ECO:0007669"/>
    <property type="project" value="UniProtKB-KW"/>
</dbReference>
<dbReference type="InterPro" id="IPR006120">
    <property type="entry name" value="Resolvase_HTH_dom"/>
</dbReference>
<evidence type="ECO:0000256" key="4">
    <source>
        <dbReference type="ARBA" id="ARBA00023172"/>
    </source>
</evidence>
<dbReference type="Gene3D" id="3.30.420.10">
    <property type="entry name" value="Ribonuclease H-like superfamily/Ribonuclease H"/>
    <property type="match status" value="1"/>
</dbReference>
<comment type="similarity">
    <text evidence="1">Belongs to the transposase IS21/IS408/IS1162 family.</text>
</comment>
<dbReference type="InterPro" id="IPR009057">
    <property type="entry name" value="Homeodomain-like_sf"/>
</dbReference>
<dbReference type="InterPro" id="IPR017894">
    <property type="entry name" value="HTH_IS21_transposase_type"/>
</dbReference>
<evidence type="ECO:0000256" key="1">
    <source>
        <dbReference type="ARBA" id="ARBA00009277"/>
    </source>
</evidence>
<gene>
    <name evidence="7" type="ORF">AM506_12185</name>
</gene>
<name>A0A0P6W1T4_9BACI</name>
<dbReference type="PANTHER" id="PTHR35004:SF6">
    <property type="entry name" value="TRANSPOSASE"/>
    <property type="match status" value="1"/>
</dbReference>
<dbReference type="InterPro" id="IPR001584">
    <property type="entry name" value="Integrase_cat-core"/>
</dbReference>
<organism evidence="7 8">
    <name type="scientific">Rossellomorea vietnamensis</name>
    <dbReference type="NCBI Taxonomy" id="218284"/>
    <lineage>
        <taxon>Bacteria</taxon>
        <taxon>Bacillati</taxon>
        <taxon>Bacillota</taxon>
        <taxon>Bacilli</taxon>
        <taxon>Bacillales</taxon>
        <taxon>Bacillaceae</taxon>
        <taxon>Rossellomorea</taxon>
    </lineage>
</organism>
<dbReference type="GO" id="GO:0003677">
    <property type="term" value="F:DNA binding"/>
    <property type="evidence" value="ECO:0007669"/>
    <property type="project" value="UniProtKB-KW"/>
</dbReference>
<accession>A0A0P6W1T4</accession>
<dbReference type="GO" id="GO:0015074">
    <property type="term" value="P:DNA integration"/>
    <property type="evidence" value="ECO:0007669"/>
    <property type="project" value="InterPro"/>
</dbReference>
<evidence type="ECO:0000313" key="8">
    <source>
        <dbReference type="Proteomes" id="UP000050398"/>
    </source>
</evidence>
<proteinExistence type="inferred from homology"/>
<dbReference type="InterPro" id="IPR036397">
    <property type="entry name" value="RNaseH_sf"/>
</dbReference>
<dbReference type="AlphaFoldDB" id="A0A0P6W1T4"/>
<dbReference type="PROSITE" id="PS50994">
    <property type="entry name" value="INTEGRASE"/>
    <property type="match status" value="1"/>
</dbReference>
<protein>
    <submittedName>
        <fullName evidence="7">Transposase</fullName>
    </submittedName>
</protein>
<dbReference type="SUPFAM" id="SSF46689">
    <property type="entry name" value="Homeodomain-like"/>
    <property type="match status" value="1"/>
</dbReference>
<dbReference type="SUPFAM" id="SSF53098">
    <property type="entry name" value="Ribonuclease H-like"/>
    <property type="match status" value="1"/>
</dbReference>
<evidence type="ECO:0000256" key="2">
    <source>
        <dbReference type="ARBA" id="ARBA00022578"/>
    </source>
</evidence>
<evidence type="ECO:0000256" key="3">
    <source>
        <dbReference type="ARBA" id="ARBA00023125"/>
    </source>
</evidence>
<dbReference type="Gene3D" id="1.10.10.60">
    <property type="entry name" value="Homeodomain-like"/>
    <property type="match status" value="1"/>
</dbReference>
<comment type="caution">
    <text evidence="7">The sequence shown here is derived from an EMBL/GenBank/DDBJ whole genome shotgun (WGS) entry which is preliminary data.</text>
</comment>
<evidence type="ECO:0000259" key="5">
    <source>
        <dbReference type="PROSITE" id="PS50531"/>
    </source>
</evidence>
<evidence type="ECO:0000313" key="7">
    <source>
        <dbReference type="EMBL" id="KPL59387.1"/>
    </source>
</evidence>
<dbReference type="PROSITE" id="PS50531">
    <property type="entry name" value="HTH_IS21"/>
    <property type="match status" value="1"/>
</dbReference>
<dbReference type="NCBIfam" id="NF033546">
    <property type="entry name" value="transpos_IS21"/>
    <property type="match status" value="1"/>
</dbReference>
<dbReference type="EMBL" id="LIXZ01000008">
    <property type="protein sequence ID" value="KPL59387.1"/>
    <property type="molecule type" value="Genomic_DNA"/>
</dbReference>
<dbReference type="Proteomes" id="UP000050398">
    <property type="component" value="Unassembled WGS sequence"/>
</dbReference>
<feature type="domain" description="Integrase catalytic" evidence="6">
    <location>
        <begin position="120"/>
        <end position="296"/>
    </location>
</feature>
<feature type="domain" description="HTH IS21-type" evidence="5">
    <location>
        <begin position="1"/>
        <end position="66"/>
    </location>
</feature>
<dbReference type="InterPro" id="IPR012337">
    <property type="entry name" value="RNaseH-like_sf"/>
</dbReference>
<dbReference type="GO" id="GO:0000150">
    <property type="term" value="F:DNA strand exchange activity"/>
    <property type="evidence" value="ECO:0007669"/>
    <property type="project" value="InterPro"/>
</dbReference>
<keyword evidence="2" id="KW-0815">Transposition</keyword>